<protein>
    <submittedName>
        <fullName evidence="2">Uncharacterized protein</fullName>
    </submittedName>
</protein>
<name>A0A1G7YQ48_9HYPH</name>
<reference evidence="2 3" key="1">
    <citation type="submission" date="2016-10" db="EMBL/GenBank/DDBJ databases">
        <authorList>
            <person name="de Groot N.N."/>
        </authorList>
    </citation>
    <scope>NUCLEOTIDE SEQUENCE [LARGE SCALE GENOMIC DNA]</scope>
    <source>
        <strain evidence="2 3">CGMCC 1.10267</strain>
    </source>
</reference>
<accession>A0A1G7YQ48</accession>
<keyword evidence="3" id="KW-1185">Reference proteome</keyword>
<gene>
    <name evidence="2" type="ORF">SAMN04487974_1159</name>
</gene>
<sequence length="91" mass="10195">MNSMTKFAIDDRLYDVDIHLGGRFDPRHLGSYLCPMEEPAVFDRAGSSGKPLCLIIGSRAVEYDEVPGVFPPSATDRTPPLHPCQYRPQHH</sequence>
<dbReference type="AlphaFoldDB" id="A0A1G7YQ48"/>
<proteinExistence type="predicted"/>
<evidence type="ECO:0000313" key="2">
    <source>
        <dbReference type="EMBL" id="SDG98405.1"/>
    </source>
</evidence>
<evidence type="ECO:0000256" key="1">
    <source>
        <dbReference type="SAM" id="MobiDB-lite"/>
    </source>
</evidence>
<dbReference type="EMBL" id="FNCS01000015">
    <property type="protein sequence ID" value="SDG98405.1"/>
    <property type="molecule type" value="Genomic_DNA"/>
</dbReference>
<dbReference type="Proteomes" id="UP000199495">
    <property type="component" value="Unassembled WGS sequence"/>
</dbReference>
<organism evidence="2 3">
    <name type="scientific">Pelagibacterium luteolum</name>
    <dbReference type="NCBI Taxonomy" id="440168"/>
    <lineage>
        <taxon>Bacteria</taxon>
        <taxon>Pseudomonadati</taxon>
        <taxon>Pseudomonadota</taxon>
        <taxon>Alphaproteobacteria</taxon>
        <taxon>Hyphomicrobiales</taxon>
        <taxon>Devosiaceae</taxon>
        <taxon>Pelagibacterium</taxon>
    </lineage>
</organism>
<evidence type="ECO:0000313" key="3">
    <source>
        <dbReference type="Proteomes" id="UP000199495"/>
    </source>
</evidence>
<feature type="region of interest" description="Disordered" evidence="1">
    <location>
        <begin position="70"/>
        <end position="91"/>
    </location>
</feature>